<accession>A0ABT1JM81</accession>
<feature type="domain" description="Xylose isomerase-like TIM barrel" evidence="2">
    <location>
        <begin position="52"/>
        <end position="235"/>
    </location>
</feature>
<dbReference type="PANTHER" id="PTHR12110:SF41">
    <property type="entry name" value="INOSOSE DEHYDRATASE"/>
    <property type="match status" value="1"/>
</dbReference>
<evidence type="ECO:0000256" key="1">
    <source>
        <dbReference type="SAM" id="MobiDB-lite"/>
    </source>
</evidence>
<dbReference type="PROSITE" id="PS00730">
    <property type="entry name" value="AP_NUCLEASE_F2_2"/>
    <property type="match status" value="1"/>
</dbReference>
<evidence type="ECO:0000313" key="4">
    <source>
        <dbReference type="Proteomes" id="UP000791080"/>
    </source>
</evidence>
<dbReference type="Proteomes" id="UP000791080">
    <property type="component" value="Unassembled WGS sequence"/>
</dbReference>
<organism evidence="3 4">
    <name type="scientific">Actinoalloteichus caeruleus DSM 43889</name>
    <dbReference type="NCBI Taxonomy" id="1120930"/>
    <lineage>
        <taxon>Bacteria</taxon>
        <taxon>Bacillati</taxon>
        <taxon>Actinomycetota</taxon>
        <taxon>Actinomycetes</taxon>
        <taxon>Pseudonocardiales</taxon>
        <taxon>Pseudonocardiaceae</taxon>
        <taxon>Actinoalloteichus</taxon>
        <taxon>Actinoalloteichus cyanogriseus</taxon>
    </lineage>
</organism>
<proteinExistence type="predicted"/>
<dbReference type="InterPro" id="IPR018246">
    <property type="entry name" value="AP_endonuc_F2_Zn_BS"/>
</dbReference>
<dbReference type="Gene3D" id="3.20.20.150">
    <property type="entry name" value="Divalent-metal-dependent TIM barrel enzymes"/>
    <property type="match status" value="1"/>
</dbReference>
<keyword evidence="4" id="KW-1185">Reference proteome</keyword>
<reference evidence="3 4" key="1">
    <citation type="submission" date="2013-07" db="EMBL/GenBank/DDBJ databases">
        <authorList>
            <consortium name="DOE Joint Genome Institute"/>
            <person name="Reeve W."/>
            <person name="Huntemann M."/>
            <person name="Han J."/>
            <person name="Chen A."/>
            <person name="Kyrpides N."/>
            <person name="Mavromatis K."/>
            <person name="Markowitz V."/>
            <person name="Palaniappan K."/>
            <person name="Ivanova N."/>
            <person name="Schaumberg A."/>
            <person name="Pati A."/>
            <person name="Liolios K."/>
            <person name="Nordberg H.P."/>
            <person name="Cantor M.N."/>
            <person name="Hua S.X."/>
            <person name="Woyke T."/>
        </authorList>
    </citation>
    <scope>NUCLEOTIDE SEQUENCE [LARGE SCALE GENOMIC DNA]</scope>
    <source>
        <strain evidence="3 4">DSM 43889</strain>
    </source>
</reference>
<name>A0ABT1JM81_ACTCY</name>
<protein>
    <submittedName>
        <fullName evidence="3">Xylose isomerase-like TIM barrel</fullName>
    </submittedName>
</protein>
<dbReference type="InterPro" id="IPR050312">
    <property type="entry name" value="IolE/XylAMocC-like"/>
</dbReference>
<reference evidence="3 4" key="2">
    <citation type="submission" date="2022-06" db="EMBL/GenBank/DDBJ databases">
        <title>Genomic Encyclopedia of Type Strains, Phase I: the one thousand microbial genomes (KMG-I) project.</title>
        <authorList>
            <person name="Kyrpides N."/>
        </authorList>
    </citation>
    <scope>NUCLEOTIDE SEQUENCE [LARGE SCALE GENOMIC DNA]</scope>
    <source>
        <strain evidence="3 4">DSM 43889</strain>
    </source>
</reference>
<dbReference type="PANTHER" id="PTHR12110">
    <property type="entry name" value="HYDROXYPYRUVATE ISOMERASE"/>
    <property type="match status" value="1"/>
</dbReference>
<evidence type="ECO:0000259" key="2">
    <source>
        <dbReference type="Pfam" id="PF01261"/>
    </source>
</evidence>
<dbReference type="EMBL" id="AUBJ02000001">
    <property type="protein sequence ID" value="MCP2333637.1"/>
    <property type="molecule type" value="Genomic_DNA"/>
</dbReference>
<gene>
    <name evidence="3" type="ORF">G443_003907</name>
</gene>
<comment type="caution">
    <text evidence="3">The sequence shown here is derived from an EMBL/GenBank/DDBJ whole genome shotgun (WGS) entry which is preliminary data.</text>
</comment>
<feature type="region of interest" description="Disordered" evidence="1">
    <location>
        <begin position="377"/>
        <end position="402"/>
    </location>
</feature>
<evidence type="ECO:0000313" key="3">
    <source>
        <dbReference type="EMBL" id="MCP2333637.1"/>
    </source>
</evidence>
<dbReference type="InterPro" id="IPR036237">
    <property type="entry name" value="Xyl_isomerase-like_sf"/>
</dbReference>
<sequence length="402" mass="42848">MVLSYCTNVHPAEDLPGILAQLDRYAGPVRDRLGGDRLGVGLWLAAEVAGHLAADPGGLRRLRAELDARGLDVVTLNAFPYGGFHDAVVKHQVFAPPWTDPRRSRYTLDCARVLAALLPADAGHGSISTLPLGWREPWSERDDAVATTAFAELTARLRELAGDAPPIRIAVEPEPGSRLDDVSAAVRWLAGRVDPAHVGLCLDTCHLAVSWAEPAATVRAVAAAGLDVVKVQASAALEVPDPATPATRSALAAFAEPRYLHQVRERTGDGRVLRADDLPAAFDELPAEGPWRVHFHVPLHATPAPPLASTTPVLLAATAALDELRQPHPPHLEVETYTWGVLPPTALAGGQPEGSAGSRSNGHDLVEGIAAELRWARDNLLPDPDRAPRRTPPSGEPKEAAW</sequence>
<dbReference type="SUPFAM" id="SSF51658">
    <property type="entry name" value="Xylose isomerase-like"/>
    <property type="match status" value="1"/>
</dbReference>
<dbReference type="NCBIfam" id="NF035939">
    <property type="entry name" value="TIM_EboE"/>
    <property type="match status" value="1"/>
</dbReference>
<dbReference type="Pfam" id="PF01261">
    <property type="entry name" value="AP_endonuc_2"/>
    <property type="match status" value="1"/>
</dbReference>
<dbReference type="InterPro" id="IPR013022">
    <property type="entry name" value="Xyl_isomerase-like_TIM-brl"/>
</dbReference>